<dbReference type="AlphaFoldDB" id="A0A4R5K896"/>
<gene>
    <name evidence="2" type="ORF">E1757_33450</name>
</gene>
<dbReference type="Pfam" id="PF01261">
    <property type="entry name" value="AP_endonuc_2"/>
    <property type="match status" value="1"/>
</dbReference>
<dbReference type="EMBL" id="SMRT01000030">
    <property type="protein sequence ID" value="TDF91139.1"/>
    <property type="molecule type" value="Genomic_DNA"/>
</dbReference>
<keyword evidence="3" id="KW-1185">Reference proteome</keyword>
<dbReference type="SUPFAM" id="SSF51658">
    <property type="entry name" value="Xylose isomerase-like"/>
    <property type="match status" value="1"/>
</dbReference>
<keyword evidence="2" id="KW-0413">Isomerase</keyword>
<sequence length="287" mass="31946">MLLGAGSYLFRYAIGTDSFQPEKPMDAVQLVEQAADLGFELVQFADNLPLEGYSDAELDVVRETAIRRNIVLEAGTAGARQDRLLRYLDIAVRLDAKLLRLTPHAPDTHVTKAETLEVLKHVLPQFRRAGVSIALENHFTMTSEDLSSLVSEAGDPLIGVCLDTANSIVQQEWPRDTVRLLRQHAISLHLKDYKIKAHPAGIGVIIDGAPLGQGDQDIPAIFRFLENAGKQVNVILEQWMRPADTQEETLQNERMWIRQSVESARKHMAESYAWTKGTGNAKAKESL</sequence>
<feature type="domain" description="Xylose isomerase-like TIM barrel" evidence="1">
    <location>
        <begin position="31"/>
        <end position="259"/>
    </location>
</feature>
<comment type="caution">
    <text evidence="2">The sequence shown here is derived from an EMBL/GenBank/DDBJ whole genome shotgun (WGS) entry which is preliminary data.</text>
</comment>
<name>A0A4R5K896_9BACL</name>
<evidence type="ECO:0000259" key="1">
    <source>
        <dbReference type="Pfam" id="PF01261"/>
    </source>
</evidence>
<dbReference type="RefSeq" id="WP_133236451.1">
    <property type="nucleotide sequence ID" value="NZ_SMRT01000030.1"/>
</dbReference>
<reference evidence="2 3" key="1">
    <citation type="submission" date="2019-03" db="EMBL/GenBank/DDBJ databases">
        <title>This is whole genome sequence of Paenibacillus sp MS74 strain.</title>
        <authorList>
            <person name="Trinh H.N."/>
        </authorList>
    </citation>
    <scope>NUCLEOTIDE SEQUENCE [LARGE SCALE GENOMIC DNA]</scope>
    <source>
        <strain evidence="2 3">MS74</strain>
    </source>
</reference>
<dbReference type="InterPro" id="IPR050312">
    <property type="entry name" value="IolE/XylAMocC-like"/>
</dbReference>
<dbReference type="InterPro" id="IPR036237">
    <property type="entry name" value="Xyl_isomerase-like_sf"/>
</dbReference>
<protein>
    <submittedName>
        <fullName evidence="2">Sugar phosphate isomerase/epimerase</fullName>
    </submittedName>
</protein>
<dbReference type="PANTHER" id="PTHR12110:SF52">
    <property type="entry name" value="XYLOSE ISOMERASE"/>
    <property type="match status" value="1"/>
</dbReference>
<dbReference type="PANTHER" id="PTHR12110">
    <property type="entry name" value="HYDROXYPYRUVATE ISOMERASE"/>
    <property type="match status" value="1"/>
</dbReference>
<dbReference type="GO" id="GO:0016853">
    <property type="term" value="F:isomerase activity"/>
    <property type="evidence" value="ECO:0007669"/>
    <property type="project" value="UniProtKB-KW"/>
</dbReference>
<dbReference type="Gene3D" id="3.20.20.150">
    <property type="entry name" value="Divalent-metal-dependent TIM barrel enzymes"/>
    <property type="match status" value="1"/>
</dbReference>
<organism evidence="2 3">
    <name type="scientific">Paenibacillus piri</name>
    <dbReference type="NCBI Taxonomy" id="2547395"/>
    <lineage>
        <taxon>Bacteria</taxon>
        <taxon>Bacillati</taxon>
        <taxon>Bacillota</taxon>
        <taxon>Bacilli</taxon>
        <taxon>Bacillales</taxon>
        <taxon>Paenibacillaceae</taxon>
        <taxon>Paenibacillus</taxon>
    </lineage>
</organism>
<evidence type="ECO:0000313" key="3">
    <source>
        <dbReference type="Proteomes" id="UP000295636"/>
    </source>
</evidence>
<accession>A0A4R5K896</accession>
<dbReference type="InterPro" id="IPR013022">
    <property type="entry name" value="Xyl_isomerase-like_TIM-brl"/>
</dbReference>
<proteinExistence type="predicted"/>
<dbReference type="OrthoDB" id="256906at2"/>
<dbReference type="Proteomes" id="UP000295636">
    <property type="component" value="Unassembled WGS sequence"/>
</dbReference>
<evidence type="ECO:0000313" key="2">
    <source>
        <dbReference type="EMBL" id="TDF91139.1"/>
    </source>
</evidence>